<dbReference type="AlphaFoldDB" id="A0A8T8WHD2"/>
<feature type="transmembrane region" description="Helical" evidence="6">
    <location>
        <begin position="128"/>
        <end position="148"/>
    </location>
</feature>
<comment type="subcellular location">
    <subcellularLocation>
        <location evidence="1">Cell membrane</location>
        <topology evidence="1">Multi-pass membrane protein</topology>
    </subcellularLocation>
</comment>
<dbReference type="KEGG" id="hmp:K6T50_16560"/>
<keyword evidence="5 6" id="KW-0472">Membrane</keyword>
<dbReference type="GO" id="GO:0022857">
    <property type="term" value="F:transmembrane transporter activity"/>
    <property type="evidence" value="ECO:0007669"/>
    <property type="project" value="InterPro"/>
</dbReference>
<feature type="transmembrane region" description="Helical" evidence="6">
    <location>
        <begin position="154"/>
        <end position="177"/>
    </location>
</feature>
<feature type="transmembrane region" description="Helical" evidence="6">
    <location>
        <begin position="76"/>
        <end position="95"/>
    </location>
</feature>
<dbReference type="EMBL" id="CP081959">
    <property type="protein sequence ID" value="QZP39265.1"/>
    <property type="molecule type" value="Genomic_DNA"/>
</dbReference>
<feature type="transmembrane region" description="Helical" evidence="6">
    <location>
        <begin position="273"/>
        <end position="296"/>
    </location>
</feature>
<evidence type="ECO:0000256" key="2">
    <source>
        <dbReference type="ARBA" id="ARBA00022475"/>
    </source>
</evidence>
<dbReference type="PIRSF" id="PIRSF006060">
    <property type="entry name" value="AA_transporter"/>
    <property type="match status" value="1"/>
</dbReference>
<sequence length="452" mass="47455">MSDSLGLKEGVSMALGGMIGGGIYAVLGVVAGITMSAIWFAFLVAGVVAMCAGYSYNKLNSLTDNQGGSVTFVQCYLGNSTVAGIVGWTLLFGYIGSMAMYAFAFGEFTAAFGVVPTSIIANVPIRPLISVMAVAGFVGLNLLGAQTTGTTENVLVALKVGILVVFGLLGLVYAFGFSGAPFEYGVSHLGGFGPIMAAAISFVAFQGWQLLYYDQESIENPVDTIRKAVYVSIPVAVAIYILVGMVTVNLVPQALESHSHVALKDAASMMMQPYGLAHVGAVVLALSALFSTGSAINATLFSSAHFAKGMLSDDLLPDQIGNSGTDGIPERTVLVLGSLTAAFAWYGSLGAITSFASLSFILVFGSMSYLAFRQRDHDEVNAVIPAVGTVGALAFFPLMLYNLYTREPNTFYMVLGIAAVVLAVELLYFERDLIEEEVTQFEPDVGTVSEGD</sequence>
<gene>
    <name evidence="7" type="ORF">K6T50_16560</name>
</gene>
<feature type="transmembrane region" description="Helical" evidence="6">
    <location>
        <begin position="101"/>
        <end position="121"/>
    </location>
</feature>
<keyword evidence="8" id="KW-1185">Reference proteome</keyword>
<keyword evidence="3 6" id="KW-0812">Transmembrane</keyword>
<dbReference type="Gene3D" id="1.20.1740.10">
    <property type="entry name" value="Amino acid/polyamine transporter I"/>
    <property type="match status" value="1"/>
</dbReference>
<geneLocation type="plasmid" evidence="7 8">
    <name>unnamed1</name>
</geneLocation>
<evidence type="ECO:0000256" key="1">
    <source>
        <dbReference type="ARBA" id="ARBA00004651"/>
    </source>
</evidence>
<dbReference type="PANTHER" id="PTHR42770">
    <property type="entry name" value="AMINO ACID TRANSPORTER-RELATED"/>
    <property type="match status" value="1"/>
</dbReference>
<dbReference type="RefSeq" id="WP_222609032.1">
    <property type="nucleotide sequence ID" value="NZ_CP081959.1"/>
</dbReference>
<proteinExistence type="predicted"/>
<dbReference type="Pfam" id="PF13520">
    <property type="entry name" value="AA_permease_2"/>
    <property type="match status" value="1"/>
</dbReference>
<evidence type="ECO:0000256" key="5">
    <source>
        <dbReference type="ARBA" id="ARBA00023136"/>
    </source>
</evidence>
<dbReference type="GO" id="GO:0005886">
    <property type="term" value="C:plasma membrane"/>
    <property type="evidence" value="ECO:0007669"/>
    <property type="project" value="UniProtKB-SubCell"/>
</dbReference>
<dbReference type="GeneID" id="67179788"/>
<dbReference type="InterPro" id="IPR050367">
    <property type="entry name" value="APC_superfamily"/>
</dbReference>
<dbReference type="PANTHER" id="PTHR42770:SF11">
    <property type="entry name" value="INNER MEMBRANE TRANSPORT PROTEIN YBAT"/>
    <property type="match status" value="1"/>
</dbReference>
<keyword evidence="2" id="KW-1003">Cell membrane</keyword>
<feature type="transmembrane region" description="Helical" evidence="6">
    <location>
        <begin position="410"/>
        <end position="429"/>
    </location>
</feature>
<dbReference type="Proteomes" id="UP000826254">
    <property type="component" value="Plasmid unnamed1"/>
</dbReference>
<reference evidence="7 8" key="1">
    <citation type="journal article" date="2021" name="Int. J. Syst. Evol. Microbiol.">
        <title>Halobaculum halophilum sp. nov. and Halobaculum salinum sp. nov., isolated from salt lake and saline soil.</title>
        <authorList>
            <person name="Cui H.L."/>
            <person name="Shi X.W."/>
            <person name="Yin X.M."/>
            <person name="Yang X.Y."/>
            <person name="Hou J."/>
            <person name="Zhu L."/>
        </authorList>
    </citation>
    <scope>NUCLEOTIDE SEQUENCE [LARGE SCALE GENOMIC DNA]</scope>
    <source>
        <strain evidence="7 8">NBRC 109044</strain>
    </source>
</reference>
<keyword evidence="4 6" id="KW-1133">Transmembrane helix</keyword>
<feature type="transmembrane region" description="Helical" evidence="6">
    <location>
        <begin position="382"/>
        <end position="404"/>
    </location>
</feature>
<evidence type="ECO:0000256" key="4">
    <source>
        <dbReference type="ARBA" id="ARBA00022989"/>
    </source>
</evidence>
<protein>
    <submittedName>
        <fullName evidence="7">APC family permease</fullName>
    </submittedName>
</protein>
<feature type="transmembrane region" description="Helical" evidence="6">
    <location>
        <begin position="12"/>
        <end position="31"/>
    </location>
</feature>
<accession>A0A8T8WHD2</accession>
<name>A0A8T8WHD2_9EURY</name>
<feature type="transmembrane region" description="Helical" evidence="6">
    <location>
        <begin position="37"/>
        <end position="56"/>
    </location>
</feature>
<feature type="transmembrane region" description="Helical" evidence="6">
    <location>
        <begin position="343"/>
        <end position="370"/>
    </location>
</feature>
<evidence type="ECO:0000256" key="6">
    <source>
        <dbReference type="SAM" id="Phobius"/>
    </source>
</evidence>
<keyword evidence="7" id="KW-0614">Plasmid</keyword>
<evidence type="ECO:0000313" key="7">
    <source>
        <dbReference type="EMBL" id="QZP39265.1"/>
    </source>
</evidence>
<feature type="transmembrane region" description="Helical" evidence="6">
    <location>
        <begin position="228"/>
        <end position="252"/>
    </location>
</feature>
<feature type="transmembrane region" description="Helical" evidence="6">
    <location>
        <begin position="189"/>
        <end position="208"/>
    </location>
</feature>
<evidence type="ECO:0000256" key="3">
    <source>
        <dbReference type="ARBA" id="ARBA00022692"/>
    </source>
</evidence>
<dbReference type="InterPro" id="IPR002293">
    <property type="entry name" value="AA/rel_permease1"/>
</dbReference>
<evidence type="ECO:0000313" key="8">
    <source>
        <dbReference type="Proteomes" id="UP000826254"/>
    </source>
</evidence>
<organism evidence="7 8">
    <name type="scientific">Halobaculum magnesiiphilum</name>
    <dbReference type="NCBI Taxonomy" id="1017351"/>
    <lineage>
        <taxon>Archaea</taxon>
        <taxon>Methanobacteriati</taxon>
        <taxon>Methanobacteriota</taxon>
        <taxon>Stenosarchaea group</taxon>
        <taxon>Halobacteria</taxon>
        <taxon>Halobacteriales</taxon>
        <taxon>Haloferacaceae</taxon>
        <taxon>Halobaculum</taxon>
    </lineage>
</organism>